<sequence>MKIVNGLVYGENYKFSQKDVCIKGEFFADTSDDGAEIDAGGNYVIPGLVDVHVHGCHNSDFCDATYESISDFLSYEAAAGVTSICLTTMTVPEDKLLNVARATAEYFKKIEEDESAIKAHTKEASFLGINMEGPFISPEKKGSQELSDIKLPDVSFVRKMQEISGNKICMVDIAPERDGAMDFIKELSSEIVISIAHTNADYDTACKAMELGANHVTHLFNAMSPYHHREPGVLGAAFDNKDVMIEIITDGVHHHPTVDRASFAMLGEERMVIISDSMRATGMPDGEYELGGHKVFVNGKKATLSDGTIAASVSNLYDCMVNCIKVIKVPVETAVRAATINAARSVRMDKMYGSISTGKYADVLIIDKETFEIKTIILRGNIL</sequence>
<dbReference type="InterPro" id="IPR006680">
    <property type="entry name" value="Amidohydro-rel"/>
</dbReference>
<feature type="binding site" evidence="7">
    <location>
        <position position="197"/>
    </location>
    <ligand>
        <name>Zn(2+)</name>
        <dbReference type="ChEBI" id="CHEBI:29105"/>
    </ligand>
</feature>
<evidence type="ECO:0000256" key="4">
    <source>
        <dbReference type="ARBA" id="ARBA00023277"/>
    </source>
</evidence>
<evidence type="ECO:0000259" key="8">
    <source>
        <dbReference type="Pfam" id="PF01979"/>
    </source>
</evidence>
<evidence type="ECO:0000313" key="10">
    <source>
        <dbReference type="Proteomes" id="UP000184278"/>
    </source>
</evidence>
<dbReference type="Gene3D" id="2.30.40.10">
    <property type="entry name" value="Urease, subunit C, domain 1"/>
    <property type="match status" value="1"/>
</dbReference>
<dbReference type="RefSeq" id="WP_073385762.1">
    <property type="nucleotide sequence ID" value="NZ_FQXK01000006.1"/>
</dbReference>
<keyword evidence="2 7" id="KW-0479">Metal-binding</keyword>
<dbReference type="EMBL" id="FQXK01000006">
    <property type="protein sequence ID" value="SHH69442.1"/>
    <property type="molecule type" value="Genomic_DNA"/>
</dbReference>
<keyword evidence="3 5" id="KW-0378">Hydrolase</keyword>
<dbReference type="PANTHER" id="PTHR11113:SF14">
    <property type="entry name" value="N-ACETYLGLUCOSAMINE-6-PHOSPHATE DEACETYLASE"/>
    <property type="match status" value="1"/>
</dbReference>
<dbReference type="GO" id="GO:0008448">
    <property type="term" value="F:N-acetylglucosamine-6-phosphate deacetylase activity"/>
    <property type="evidence" value="ECO:0007669"/>
    <property type="project" value="InterPro"/>
</dbReference>
<keyword evidence="10" id="KW-1185">Reference proteome</keyword>
<dbReference type="GeneID" id="89511624"/>
<evidence type="ECO:0000256" key="3">
    <source>
        <dbReference type="ARBA" id="ARBA00022801"/>
    </source>
</evidence>
<dbReference type="Pfam" id="PF01979">
    <property type="entry name" value="Amidohydro_1"/>
    <property type="match status" value="1"/>
</dbReference>
<dbReference type="GO" id="GO:0046872">
    <property type="term" value="F:metal ion binding"/>
    <property type="evidence" value="ECO:0007669"/>
    <property type="project" value="UniProtKB-KW"/>
</dbReference>
<feature type="binding site" evidence="7">
    <location>
        <position position="132"/>
    </location>
    <ligand>
        <name>Zn(2+)</name>
        <dbReference type="ChEBI" id="CHEBI:29105"/>
    </ligand>
</feature>
<dbReference type="CDD" id="cd00854">
    <property type="entry name" value="NagA"/>
    <property type="match status" value="1"/>
</dbReference>
<dbReference type="InterPro" id="IPR003764">
    <property type="entry name" value="GlcNAc_6-P_deAcase"/>
</dbReference>
<dbReference type="AlphaFoldDB" id="A0A1M5V2F2"/>
<comment type="similarity">
    <text evidence="1 5">Belongs to the metallo-dependent hydrolases superfamily. NagA family.</text>
</comment>
<organism evidence="9 10">
    <name type="scientific">Butyrivibrio fibrisolvens DSM 3071</name>
    <dbReference type="NCBI Taxonomy" id="1121131"/>
    <lineage>
        <taxon>Bacteria</taxon>
        <taxon>Bacillati</taxon>
        <taxon>Bacillota</taxon>
        <taxon>Clostridia</taxon>
        <taxon>Lachnospirales</taxon>
        <taxon>Lachnospiraceae</taxon>
        <taxon>Butyrivibrio</taxon>
    </lineage>
</organism>
<evidence type="ECO:0000256" key="2">
    <source>
        <dbReference type="ARBA" id="ARBA00022723"/>
    </source>
</evidence>
<dbReference type="Proteomes" id="UP000184278">
    <property type="component" value="Unassembled WGS sequence"/>
</dbReference>
<dbReference type="InterPro" id="IPR011059">
    <property type="entry name" value="Metal-dep_hydrolase_composite"/>
</dbReference>
<name>A0A1M5V2F2_BUTFI</name>
<feature type="binding site" evidence="7">
    <location>
        <position position="218"/>
    </location>
    <ligand>
        <name>Zn(2+)</name>
        <dbReference type="ChEBI" id="CHEBI:29105"/>
    </ligand>
</feature>
<evidence type="ECO:0000256" key="5">
    <source>
        <dbReference type="PIRNR" id="PIRNR038994"/>
    </source>
</evidence>
<dbReference type="NCBIfam" id="TIGR00221">
    <property type="entry name" value="nagA"/>
    <property type="match status" value="1"/>
</dbReference>
<evidence type="ECO:0000256" key="7">
    <source>
        <dbReference type="PIRSR" id="PIRSR038994-3"/>
    </source>
</evidence>
<dbReference type="SUPFAM" id="SSF51338">
    <property type="entry name" value="Composite domain of metallo-dependent hydrolases"/>
    <property type="match status" value="1"/>
</dbReference>
<proteinExistence type="inferred from homology"/>
<dbReference type="PIRSF" id="PIRSF038994">
    <property type="entry name" value="NagA"/>
    <property type="match status" value="1"/>
</dbReference>
<feature type="active site" description="Proton donor/acceptor" evidence="6">
    <location>
        <position position="276"/>
    </location>
</feature>
<keyword evidence="4 5" id="KW-0119">Carbohydrate metabolism</keyword>
<feature type="domain" description="Amidohydrolase-related" evidence="8">
    <location>
        <begin position="43"/>
        <end position="382"/>
    </location>
</feature>
<dbReference type="SUPFAM" id="SSF51556">
    <property type="entry name" value="Metallo-dependent hydrolases"/>
    <property type="match status" value="1"/>
</dbReference>
<evidence type="ECO:0000256" key="1">
    <source>
        <dbReference type="ARBA" id="ARBA00010716"/>
    </source>
</evidence>
<evidence type="ECO:0000256" key="6">
    <source>
        <dbReference type="PIRSR" id="PIRSR038994-1"/>
    </source>
</evidence>
<gene>
    <name evidence="9" type="ORF">SAMN02745229_00841</name>
</gene>
<dbReference type="GO" id="GO:0006046">
    <property type="term" value="P:N-acetylglucosamine catabolic process"/>
    <property type="evidence" value="ECO:0007669"/>
    <property type="project" value="TreeGrafter"/>
</dbReference>
<dbReference type="Gene3D" id="3.20.20.140">
    <property type="entry name" value="Metal-dependent hydrolases"/>
    <property type="match status" value="1"/>
</dbReference>
<dbReference type="OrthoDB" id="9776488at2"/>
<accession>A0A1M5V2F2</accession>
<dbReference type="PANTHER" id="PTHR11113">
    <property type="entry name" value="N-ACETYLGLUCOSAMINE-6-PHOSPHATE DEACETYLASE"/>
    <property type="match status" value="1"/>
</dbReference>
<dbReference type="InterPro" id="IPR032466">
    <property type="entry name" value="Metal_Hydrolase"/>
</dbReference>
<evidence type="ECO:0000313" key="9">
    <source>
        <dbReference type="EMBL" id="SHH69442.1"/>
    </source>
</evidence>
<reference evidence="10" key="1">
    <citation type="submission" date="2016-11" db="EMBL/GenBank/DDBJ databases">
        <authorList>
            <person name="Varghese N."/>
            <person name="Submissions S."/>
        </authorList>
    </citation>
    <scope>NUCLEOTIDE SEQUENCE [LARGE SCALE GENOMIC DNA]</scope>
    <source>
        <strain evidence="10">DSM 3071</strain>
    </source>
</reference>
<protein>
    <submittedName>
        <fullName evidence="9">N-acetylglucosamine-6-phosphate deacetylase</fullName>
    </submittedName>
</protein>
<comment type="cofactor">
    <cofactor evidence="7">
        <name>a divalent metal cation</name>
        <dbReference type="ChEBI" id="CHEBI:60240"/>
    </cofactor>
    <text evidence="7">Binds 1 divalent metal cation per subunit.</text>
</comment>
<dbReference type="STRING" id="1121131.SAMN02745229_00841"/>